<dbReference type="InterPro" id="IPR050834">
    <property type="entry name" value="Glycosyltransf_2"/>
</dbReference>
<evidence type="ECO:0000313" key="3">
    <source>
        <dbReference type="Proteomes" id="UP000198925"/>
    </source>
</evidence>
<evidence type="ECO:0000313" key="2">
    <source>
        <dbReference type="EMBL" id="SDE50900.1"/>
    </source>
</evidence>
<dbReference type="SUPFAM" id="SSF53448">
    <property type="entry name" value="Nucleotide-diphospho-sugar transferases"/>
    <property type="match status" value="1"/>
</dbReference>
<reference evidence="2 3" key="1">
    <citation type="submission" date="2016-10" db="EMBL/GenBank/DDBJ databases">
        <authorList>
            <person name="de Groot N.N."/>
        </authorList>
    </citation>
    <scope>NUCLEOTIDE SEQUENCE [LARGE SCALE GENOMIC DNA]</scope>
    <source>
        <strain evidence="2 3">CPCC 100156</strain>
    </source>
</reference>
<organism evidence="2 3">
    <name type="scientific">Belnapia rosea</name>
    <dbReference type="NCBI Taxonomy" id="938405"/>
    <lineage>
        <taxon>Bacteria</taxon>
        <taxon>Pseudomonadati</taxon>
        <taxon>Pseudomonadota</taxon>
        <taxon>Alphaproteobacteria</taxon>
        <taxon>Acetobacterales</taxon>
        <taxon>Roseomonadaceae</taxon>
        <taxon>Belnapia</taxon>
    </lineage>
</organism>
<dbReference type="EMBL" id="FMZX01000046">
    <property type="protein sequence ID" value="SDE50900.1"/>
    <property type="molecule type" value="Genomic_DNA"/>
</dbReference>
<accession>A0A1G7DIM6</accession>
<dbReference type="AlphaFoldDB" id="A0A1G7DIM6"/>
<dbReference type="RefSeq" id="WP_176849852.1">
    <property type="nucleotide sequence ID" value="NZ_FMZX01000046.1"/>
</dbReference>
<evidence type="ECO:0000259" key="1">
    <source>
        <dbReference type="Pfam" id="PF00535"/>
    </source>
</evidence>
<dbReference type="Pfam" id="PF00535">
    <property type="entry name" value="Glycos_transf_2"/>
    <property type="match status" value="1"/>
</dbReference>
<sequence>MAEAQAPRLSVVICTYDRYDALSDTLDALLASKGFTETATEVLVVENTPAEKRLPVTIPTDPRVRLEVCETVGLSAARNFGITHSTGEIVAFLDDDAIVCDDWCRTVIEVFEEQPSVSVLGGKVLPRYTLPTLPAWYDNQLSGYLSCIDWSSRPRFLRKGEWIVGANMAFRRAVFEQYGVFDTSLGRKGAASLLSNDETALLEQIGMQHVYYEPRMTVDHVIPTSRLKPEWFRRRVFWQAVSDMVAGLTKAGDPQARREYGEVIGQLEANRRNLNALSAEPHNYAEFSLQLRGIYLATVAFGGGL</sequence>
<dbReference type="PANTHER" id="PTHR43685">
    <property type="entry name" value="GLYCOSYLTRANSFERASE"/>
    <property type="match status" value="1"/>
</dbReference>
<dbReference type="Proteomes" id="UP000198925">
    <property type="component" value="Unassembled WGS sequence"/>
</dbReference>
<dbReference type="Gene3D" id="3.90.550.10">
    <property type="entry name" value="Spore Coat Polysaccharide Biosynthesis Protein SpsA, Chain A"/>
    <property type="match status" value="1"/>
</dbReference>
<dbReference type="InterPro" id="IPR001173">
    <property type="entry name" value="Glyco_trans_2-like"/>
</dbReference>
<dbReference type="CDD" id="cd00761">
    <property type="entry name" value="Glyco_tranf_GTA_type"/>
    <property type="match status" value="1"/>
</dbReference>
<gene>
    <name evidence="2" type="ORF">SAMN04487779_10462</name>
</gene>
<name>A0A1G7DIM6_9PROT</name>
<feature type="domain" description="Glycosyltransferase 2-like" evidence="1">
    <location>
        <begin position="10"/>
        <end position="123"/>
    </location>
</feature>
<protein>
    <submittedName>
        <fullName evidence="2">Glycosyltransferase, GT2 family</fullName>
    </submittedName>
</protein>
<dbReference type="GO" id="GO:0016740">
    <property type="term" value="F:transferase activity"/>
    <property type="evidence" value="ECO:0007669"/>
    <property type="project" value="UniProtKB-KW"/>
</dbReference>
<keyword evidence="3" id="KW-1185">Reference proteome</keyword>
<proteinExistence type="predicted"/>
<keyword evidence="2" id="KW-0808">Transferase</keyword>
<dbReference type="PANTHER" id="PTHR43685:SF2">
    <property type="entry name" value="GLYCOSYLTRANSFERASE 2-LIKE DOMAIN-CONTAINING PROTEIN"/>
    <property type="match status" value="1"/>
</dbReference>
<dbReference type="InterPro" id="IPR029044">
    <property type="entry name" value="Nucleotide-diphossugar_trans"/>
</dbReference>